<gene>
    <name evidence="10" type="ordered locus">Psyc_0014</name>
</gene>
<organism evidence="10 11">
    <name type="scientific">Psychrobacter arcticus (strain DSM 17307 / VKM B-2377 / 273-4)</name>
    <dbReference type="NCBI Taxonomy" id="259536"/>
    <lineage>
        <taxon>Bacteria</taxon>
        <taxon>Pseudomonadati</taxon>
        <taxon>Pseudomonadota</taxon>
        <taxon>Gammaproteobacteria</taxon>
        <taxon>Moraxellales</taxon>
        <taxon>Moraxellaceae</taxon>
        <taxon>Psychrobacter</taxon>
    </lineage>
</organism>
<dbReference type="AlphaFoldDB" id="Q4FVS0"/>
<dbReference type="EMBL" id="CP000082">
    <property type="protein sequence ID" value="AAZ17888.1"/>
    <property type="molecule type" value="Genomic_DNA"/>
</dbReference>
<dbReference type="PANTHER" id="PTHR42747:SF3">
    <property type="entry name" value="NITRONATE MONOOXYGENASE-RELATED"/>
    <property type="match status" value="1"/>
</dbReference>
<keyword evidence="6" id="KW-0560">Oxidoreductase</keyword>
<evidence type="ECO:0000256" key="6">
    <source>
        <dbReference type="ARBA" id="ARBA00023002"/>
    </source>
</evidence>
<dbReference type="KEGG" id="par:Psyc_0014"/>
<dbReference type="Gene3D" id="3.20.20.70">
    <property type="entry name" value="Aldolase class I"/>
    <property type="match status" value="1"/>
</dbReference>
<dbReference type="SUPFAM" id="SSF51412">
    <property type="entry name" value="Inosine monophosphate dehydrogenase (IMPDH)"/>
    <property type="match status" value="1"/>
</dbReference>
<name>Q4FVS0_PSYA2</name>
<dbReference type="Proteomes" id="UP000000546">
    <property type="component" value="Chromosome"/>
</dbReference>
<keyword evidence="11" id="KW-1185">Reference proteome</keyword>
<keyword evidence="4" id="KW-0285">Flavoprotein</keyword>
<keyword evidence="7" id="KW-0503">Monooxygenase</keyword>
<dbReference type="PANTHER" id="PTHR42747">
    <property type="entry name" value="NITRONATE MONOOXYGENASE-RELATED"/>
    <property type="match status" value="1"/>
</dbReference>
<dbReference type="GO" id="GO:0051213">
    <property type="term" value="F:dioxygenase activity"/>
    <property type="evidence" value="ECO:0007669"/>
    <property type="project" value="UniProtKB-KW"/>
</dbReference>
<sequence length="347" mass="37623">MTLLNTLNLTYPIVQAPMAGATTPELAATVSNFGGLGSLGAGMTAPDVLNSEINTIKSLTDRPFMINLMVLSEHESSALDSEIPTWLSEYYQEKNIEVTLPKHPALSFAEQLQVLYDNPVPVASFTFGIISAEQVQRLQSLGTRVVGTANHPLEAKAWADIGADAVCVQGLEAGGHRGGWLPQSENDPLGLLTLISQTRACTDIPLIAAGGIMTRQAIKAVQTAGAELAQLGTAFLTTDQCGINDIYKQALLDASQDKRSSETRLTRLFSGKQARGLLNDYLRDFAKFESAHKLPPYPQLNAMTKFLRAHATKNLDAEHQSLWAGQGVALVRQERTVELLERLVRES</sequence>
<dbReference type="RefSeq" id="WP_011279327.1">
    <property type="nucleotide sequence ID" value="NC_007204.1"/>
</dbReference>
<evidence type="ECO:0000256" key="8">
    <source>
        <dbReference type="ARBA" id="ARBA00031155"/>
    </source>
</evidence>
<evidence type="ECO:0000256" key="4">
    <source>
        <dbReference type="ARBA" id="ARBA00022630"/>
    </source>
</evidence>
<dbReference type="STRING" id="259536.Psyc_0014"/>
<keyword evidence="5" id="KW-0288">FMN</keyword>
<dbReference type="InterPro" id="IPR013785">
    <property type="entry name" value="Aldolase_TIM"/>
</dbReference>
<protein>
    <recommendedName>
        <fullName evidence="8">Propionate 3-nitronate monooxygenase</fullName>
    </recommendedName>
</protein>
<evidence type="ECO:0000256" key="5">
    <source>
        <dbReference type="ARBA" id="ARBA00022643"/>
    </source>
</evidence>
<dbReference type="OrthoDB" id="9778912at2"/>
<evidence type="ECO:0000256" key="3">
    <source>
        <dbReference type="ARBA" id="ARBA00022575"/>
    </source>
</evidence>
<dbReference type="CDD" id="cd04730">
    <property type="entry name" value="NPD_like"/>
    <property type="match status" value="1"/>
</dbReference>
<comment type="cofactor">
    <cofactor evidence="1">
        <name>FMN</name>
        <dbReference type="ChEBI" id="CHEBI:58210"/>
    </cofactor>
</comment>
<keyword evidence="3" id="KW-0216">Detoxification</keyword>
<comment type="catalytic activity">
    <reaction evidence="9">
        <text>3 propionate 3-nitronate + 3 O2 + H2O = 3 3-oxopropanoate + 2 nitrate + nitrite + H2O2 + 3 H(+)</text>
        <dbReference type="Rhea" id="RHEA:57332"/>
        <dbReference type="ChEBI" id="CHEBI:15377"/>
        <dbReference type="ChEBI" id="CHEBI:15378"/>
        <dbReference type="ChEBI" id="CHEBI:15379"/>
        <dbReference type="ChEBI" id="CHEBI:16240"/>
        <dbReference type="ChEBI" id="CHEBI:16301"/>
        <dbReference type="ChEBI" id="CHEBI:17632"/>
        <dbReference type="ChEBI" id="CHEBI:33190"/>
        <dbReference type="ChEBI" id="CHEBI:136067"/>
    </reaction>
</comment>
<accession>Q4FVS0</accession>
<dbReference type="eggNOG" id="COG2070">
    <property type="taxonomic scope" value="Bacteria"/>
</dbReference>
<evidence type="ECO:0000256" key="7">
    <source>
        <dbReference type="ARBA" id="ARBA00023033"/>
    </source>
</evidence>
<comment type="similarity">
    <text evidence="2">Belongs to the nitronate monooxygenase family. NMO class I subfamily.</text>
</comment>
<evidence type="ECO:0000313" key="10">
    <source>
        <dbReference type="EMBL" id="AAZ17888.1"/>
    </source>
</evidence>
<keyword evidence="10" id="KW-0223">Dioxygenase</keyword>
<proteinExistence type="inferred from homology"/>
<evidence type="ECO:0000256" key="1">
    <source>
        <dbReference type="ARBA" id="ARBA00001917"/>
    </source>
</evidence>
<dbReference type="Pfam" id="PF03060">
    <property type="entry name" value="NMO"/>
    <property type="match status" value="1"/>
</dbReference>
<evidence type="ECO:0000256" key="9">
    <source>
        <dbReference type="ARBA" id="ARBA00049401"/>
    </source>
</evidence>
<evidence type="ECO:0000313" key="11">
    <source>
        <dbReference type="Proteomes" id="UP000000546"/>
    </source>
</evidence>
<evidence type="ECO:0000256" key="2">
    <source>
        <dbReference type="ARBA" id="ARBA00009881"/>
    </source>
</evidence>
<dbReference type="GO" id="GO:0018580">
    <property type="term" value="F:nitronate monooxygenase activity"/>
    <property type="evidence" value="ECO:0007669"/>
    <property type="project" value="InterPro"/>
</dbReference>
<dbReference type="HOGENOM" id="CLU_038732_5_1_6"/>
<reference evidence="10 11" key="1">
    <citation type="journal article" date="2010" name="Appl. Environ. Microbiol.">
        <title>The genome sequence of Psychrobacter arcticus 273-4, a psychroactive Siberian permafrost bacterium, reveals mechanisms for adaptation to low-temperature growth.</title>
        <authorList>
            <person name="Ayala-del-Rio H.L."/>
            <person name="Chain P.S."/>
            <person name="Grzymski J.J."/>
            <person name="Ponder M.A."/>
            <person name="Ivanova N."/>
            <person name="Bergholz P.W."/>
            <person name="Di Bartolo G."/>
            <person name="Hauser L."/>
            <person name="Land M."/>
            <person name="Bakermans C."/>
            <person name="Rodrigues D."/>
            <person name="Klappenbach J."/>
            <person name="Zarka D."/>
            <person name="Larimer F."/>
            <person name="Richardson P."/>
            <person name="Murray A."/>
            <person name="Thomashow M."/>
            <person name="Tiedje J.M."/>
        </authorList>
    </citation>
    <scope>NUCLEOTIDE SEQUENCE [LARGE SCALE GENOMIC DNA]</scope>
    <source>
        <strain evidence="11">DSM 17307 / VKM B-2377 / 273-4</strain>
    </source>
</reference>
<dbReference type="GO" id="GO:0009636">
    <property type="term" value="P:response to toxic substance"/>
    <property type="evidence" value="ECO:0007669"/>
    <property type="project" value="UniProtKB-KW"/>
</dbReference>
<dbReference type="InterPro" id="IPR004136">
    <property type="entry name" value="NMO"/>
</dbReference>